<evidence type="ECO:0000313" key="2">
    <source>
        <dbReference type="EMBL" id="WMV14355.1"/>
    </source>
</evidence>
<dbReference type="AlphaFoldDB" id="A0AAF0Q3W7"/>
<keyword evidence="1" id="KW-0472">Membrane</keyword>
<dbReference type="Proteomes" id="UP001234989">
    <property type="component" value="Chromosome 2"/>
</dbReference>
<keyword evidence="1" id="KW-1133">Transmembrane helix</keyword>
<feature type="transmembrane region" description="Helical" evidence="1">
    <location>
        <begin position="198"/>
        <end position="221"/>
    </location>
</feature>
<dbReference type="EMBL" id="CP133613">
    <property type="protein sequence ID" value="WMV14355.1"/>
    <property type="molecule type" value="Genomic_DNA"/>
</dbReference>
<dbReference type="GO" id="GO:0017056">
    <property type="term" value="F:structural constituent of nuclear pore"/>
    <property type="evidence" value="ECO:0007669"/>
    <property type="project" value="InterPro"/>
</dbReference>
<gene>
    <name evidence="2" type="ORF">MTR67_007740</name>
</gene>
<sequence>MSASIQLEEEIEGDQIGSKNYRFSRIGTPVPIKSGEDSSFDIENECPPLQPLVVSERFRLLFVAHSNGFCVARTKEVMTSAEEIKEKGTGSSIQQLSVVDVAIGKVSILALSGDESLLAACVGNKIHFYPVSALLYKDQTPAFSHSLNDSSIIKDMQWAKKAEKVYVVLTSDGKLYSGVGQSPIKEVMDDCDACMFPLSLFLLIILRALLSVFCCIFCLSFSIKGAGTVKRGSEGHSQTRGQQMTFIKGRDIMDAILTANDCVERRQKPKA</sequence>
<reference evidence="2" key="1">
    <citation type="submission" date="2023-08" db="EMBL/GenBank/DDBJ databases">
        <title>A de novo genome assembly of Solanum verrucosum Schlechtendal, a Mexican diploid species geographically isolated from the other diploid A-genome species in potato relatives.</title>
        <authorList>
            <person name="Hosaka K."/>
        </authorList>
    </citation>
    <scope>NUCLEOTIDE SEQUENCE</scope>
    <source>
        <tissue evidence="2">Young leaves</tissue>
    </source>
</reference>
<accession>A0AAF0Q3W7</accession>
<dbReference type="PANTHER" id="PTHR34418:SF3">
    <property type="entry name" value="NUCLEAR PORE COMPLEX PROTEIN NUP214"/>
    <property type="match status" value="1"/>
</dbReference>
<feature type="non-terminal residue" evidence="2">
    <location>
        <position position="271"/>
    </location>
</feature>
<evidence type="ECO:0000256" key="1">
    <source>
        <dbReference type="SAM" id="Phobius"/>
    </source>
</evidence>
<keyword evidence="1" id="KW-0812">Transmembrane</keyword>
<dbReference type="PANTHER" id="PTHR34418">
    <property type="entry name" value="NUCLEAR PORE COMPLEX PROTEIN NUP214 ISOFORM X1"/>
    <property type="match status" value="1"/>
</dbReference>
<dbReference type="InterPro" id="IPR044694">
    <property type="entry name" value="NUP214"/>
</dbReference>
<proteinExistence type="predicted"/>
<keyword evidence="3" id="KW-1185">Reference proteome</keyword>
<dbReference type="SUPFAM" id="SSF117289">
    <property type="entry name" value="Nucleoporin domain"/>
    <property type="match status" value="1"/>
</dbReference>
<dbReference type="InterPro" id="IPR015943">
    <property type="entry name" value="WD40/YVTN_repeat-like_dom_sf"/>
</dbReference>
<protein>
    <submittedName>
        <fullName evidence="2">Uncharacterized protein</fullName>
    </submittedName>
</protein>
<organism evidence="2 3">
    <name type="scientific">Solanum verrucosum</name>
    <dbReference type="NCBI Taxonomy" id="315347"/>
    <lineage>
        <taxon>Eukaryota</taxon>
        <taxon>Viridiplantae</taxon>
        <taxon>Streptophyta</taxon>
        <taxon>Embryophyta</taxon>
        <taxon>Tracheophyta</taxon>
        <taxon>Spermatophyta</taxon>
        <taxon>Magnoliopsida</taxon>
        <taxon>eudicotyledons</taxon>
        <taxon>Gunneridae</taxon>
        <taxon>Pentapetalae</taxon>
        <taxon>asterids</taxon>
        <taxon>lamiids</taxon>
        <taxon>Solanales</taxon>
        <taxon>Solanaceae</taxon>
        <taxon>Solanoideae</taxon>
        <taxon>Solaneae</taxon>
        <taxon>Solanum</taxon>
    </lineage>
</organism>
<dbReference type="Gene3D" id="2.130.10.10">
    <property type="entry name" value="YVTN repeat-like/Quinoprotein amine dehydrogenase"/>
    <property type="match status" value="1"/>
</dbReference>
<evidence type="ECO:0000313" key="3">
    <source>
        <dbReference type="Proteomes" id="UP001234989"/>
    </source>
</evidence>
<dbReference type="GO" id="GO:0006405">
    <property type="term" value="P:RNA export from nucleus"/>
    <property type="evidence" value="ECO:0007669"/>
    <property type="project" value="InterPro"/>
</dbReference>
<name>A0AAF0Q3W7_SOLVR</name>